<feature type="transmembrane region" description="Helical" evidence="5">
    <location>
        <begin position="47"/>
        <end position="71"/>
    </location>
</feature>
<feature type="transmembrane region" description="Helical" evidence="5">
    <location>
        <begin position="312"/>
        <end position="344"/>
    </location>
</feature>
<evidence type="ECO:0000313" key="6">
    <source>
        <dbReference type="EMBL" id="PJJ76086.1"/>
    </source>
</evidence>
<dbReference type="PANTHER" id="PTHR11785">
    <property type="entry name" value="AMINO ACID TRANSPORTER"/>
    <property type="match status" value="1"/>
</dbReference>
<feature type="transmembrane region" description="Helical" evidence="5">
    <location>
        <begin position="169"/>
        <end position="194"/>
    </location>
</feature>
<dbReference type="InterPro" id="IPR002293">
    <property type="entry name" value="AA/rel_permease1"/>
</dbReference>
<keyword evidence="2 5" id="KW-0812">Transmembrane</keyword>
<feature type="transmembrane region" description="Helical" evidence="5">
    <location>
        <begin position="226"/>
        <end position="247"/>
    </location>
</feature>
<feature type="transmembrane region" description="Helical" evidence="5">
    <location>
        <begin position="268"/>
        <end position="292"/>
    </location>
</feature>
<feature type="transmembrane region" description="Helical" evidence="5">
    <location>
        <begin position="428"/>
        <end position="447"/>
    </location>
</feature>
<dbReference type="Gene3D" id="1.20.1740.10">
    <property type="entry name" value="Amino acid/polyamine transporter I"/>
    <property type="match status" value="1"/>
</dbReference>
<dbReference type="GO" id="GO:0015179">
    <property type="term" value="F:L-amino acid transmembrane transporter activity"/>
    <property type="evidence" value="ECO:0007669"/>
    <property type="project" value="TreeGrafter"/>
</dbReference>
<protein>
    <submittedName>
        <fullName evidence="6">Amino acid/polyamine/organocation transporter (APC superfamily)</fullName>
    </submittedName>
</protein>
<feature type="transmembrane region" description="Helical" evidence="5">
    <location>
        <begin position="132"/>
        <end position="157"/>
    </location>
</feature>
<name>A0A2M9CVZ8_9BACT</name>
<evidence type="ECO:0000256" key="1">
    <source>
        <dbReference type="ARBA" id="ARBA00004141"/>
    </source>
</evidence>
<evidence type="ECO:0000313" key="7">
    <source>
        <dbReference type="Proteomes" id="UP000230000"/>
    </source>
</evidence>
<accession>A0A2M9CVZ8</accession>
<evidence type="ECO:0000256" key="2">
    <source>
        <dbReference type="ARBA" id="ARBA00022692"/>
    </source>
</evidence>
<comment type="subcellular location">
    <subcellularLocation>
        <location evidence="1">Membrane</location>
        <topology evidence="1">Multi-pass membrane protein</topology>
    </subcellularLocation>
</comment>
<evidence type="ECO:0000256" key="3">
    <source>
        <dbReference type="ARBA" id="ARBA00022989"/>
    </source>
</evidence>
<evidence type="ECO:0000256" key="4">
    <source>
        <dbReference type="ARBA" id="ARBA00023136"/>
    </source>
</evidence>
<feature type="transmembrane region" description="Helical" evidence="5">
    <location>
        <begin position="21"/>
        <end position="41"/>
    </location>
</feature>
<feature type="transmembrane region" description="Helical" evidence="5">
    <location>
        <begin position="453"/>
        <end position="470"/>
    </location>
</feature>
<feature type="transmembrane region" description="Helical" evidence="5">
    <location>
        <begin position="391"/>
        <end position="408"/>
    </location>
</feature>
<dbReference type="EMBL" id="PGFG01000001">
    <property type="protein sequence ID" value="PJJ76086.1"/>
    <property type="molecule type" value="Genomic_DNA"/>
</dbReference>
<keyword evidence="3 5" id="KW-1133">Transmembrane helix</keyword>
<feature type="transmembrane region" description="Helical" evidence="5">
    <location>
        <begin position="92"/>
        <end position="120"/>
    </location>
</feature>
<gene>
    <name evidence="6" type="ORF">BXY57_1688</name>
</gene>
<keyword evidence="4 5" id="KW-0472">Membrane</keyword>
<organism evidence="6 7">
    <name type="scientific">Thermoflavifilum aggregans</name>
    <dbReference type="NCBI Taxonomy" id="454188"/>
    <lineage>
        <taxon>Bacteria</taxon>
        <taxon>Pseudomonadati</taxon>
        <taxon>Bacteroidota</taxon>
        <taxon>Chitinophagia</taxon>
        <taxon>Chitinophagales</taxon>
        <taxon>Chitinophagaceae</taxon>
        <taxon>Thermoflavifilum</taxon>
    </lineage>
</organism>
<dbReference type="OrthoDB" id="9806937at2"/>
<dbReference type="PANTHER" id="PTHR11785:SF512">
    <property type="entry name" value="SOBREMESA, ISOFORM B"/>
    <property type="match status" value="1"/>
</dbReference>
<comment type="caution">
    <text evidence="6">The sequence shown here is derived from an EMBL/GenBank/DDBJ whole genome shotgun (WGS) entry which is preliminary data.</text>
</comment>
<dbReference type="GO" id="GO:0016020">
    <property type="term" value="C:membrane"/>
    <property type="evidence" value="ECO:0007669"/>
    <property type="project" value="UniProtKB-SubCell"/>
</dbReference>
<evidence type="ECO:0000256" key="5">
    <source>
        <dbReference type="SAM" id="Phobius"/>
    </source>
</evidence>
<dbReference type="PIRSF" id="PIRSF006060">
    <property type="entry name" value="AA_transporter"/>
    <property type="match status" value="1"/>
</dbReference>
<keyword evidence="7" id="KW-1185">Reference proteome</keyword>
<dbReference type="Proteomes" id="UP000230000">
    <property type="component" value="Unassembled WGS sequence"/>
</dbReference>
<dbReference type="Pfam" id="PF13520">
    <property type="entry name" value="AA_permease_2"/>
    <property type="match status" value="1"/>
</dbReference>
<sequence>MEKHSSSGAQFQRSLRLIDGVMLVSGVMIGSGIFIVSAEIARTVGGVGYLMLVWILSGVMTIIGALSYGELSGMFPHAGGQYVYLREALHPLIGFLYGWAFFLVIETGTIAAVAVAFAKYTAYLLPQIGEDYIIWQIGGFAVNRAQLLAIAMILFLTYVNTRGIRTGKWIQLIFTLAKILALLLLVILGLWIGFQPQVWRANWHHAWNAFQVVFQNGQTIQQPSSGILLIGLTGVAMVGALFSSDAWNSVTFIAAEIKKPEKNIGRSMFLGTLLVTIVYLLCNVMYVGVLSMHEIATAPADRVASAAAGHFLGAWGAGLIAAMIMISTFGCNNGLVLSGARVYYTMARDRLFFSPAGKLNEKGVPATALWLQGFWASLLCISGKYSDLLNYVIFVVLIFYVLTILGIIRLRKTKPDLHRPYRAVGYPYLPVLYIVMAICICISLLWLRPDYTWPGLIIVLIGIPVYYAFIRRQKSSSISSQRVV</sequence>
<dbReference type="AlphaFoldDB" id="A0A2M9CVZ8"/>
<dbReference type="RefSeq" id="WP_100314612.1">
    <property type="nucleotide sequence ID" value="NZ_PGFG01000001.1"/>
</dbReference>
<proteinExistence type="predicted"/>
<dbReference type="InterPro" id="IPR050598">
    <property type="entry name" value="AminoAcid_Transporter"/>
</dbReference>
<reference evidence="6 7" key="1">
    <citation type="submission" date="2017-11" db="EMBL/GenBank/DDBJ databases">
        <title>Genomic Encyclopedia of Archaeal and Bacterial Type Strains, Phase II (KMG-II): From Individual Species to Whole Genera.</title>
        <authorList>
            <person name="Goeker M."/>
        </authorList>
    </citation>
    <scope>NUCLEOTIDE SEQUENCE [LARGE SCALE GENOMIC DNA]</scope>
    <source>
        <strain evidence="6 7">DSM 27268</strain>
    </source>
</reference>